<dbReference type="PROSITE" id="PS00098">
    <property type="entry name" value="THIOLASE_1"/>
    <property type="match status" value="1"/>
</dbReference>
<comment type="similarity">
    <text evidence="1">Belongs to the thiolase-like superfamily. Thiolase family.</text>
</comment>
<evidence type="ECO:0008006" key="7">
    <source>
        <dbReference type="Google" id="ProtNLM"/>
    </source>
</evidence>
<dbReference type="InterPro" id="IPR020617">
    <property type="entry name" value="Thiolase_C"/>
</dbReference>
<gene>
    <name evidence="6" type="ORF">METZ01_LOCUS356477</name>
</gene>
<dbReference type="PROSITE" id="PS00737">
    <property type="entry name" value="THIOLASE_2"/>
    <property type="match status" value="1"/>
</dbReference>
<evidence type="ECO:0000259" key="5">
    <source>
        <dbReference type="Pfam" id="PF02803"/>
    </source>
</evidence>
<dbReference type="EMBL" id="UINC01125655">
    <property type="protein sequence ID" value="SVD03623.1"/>
    <property type="molecule type" value="Genomic_DNA"/>
</dbReference>
<feature type="non-terminal residue" evidence="6">
    <location>
        <position position="315"/>
    </location>
</feature>
<dbReference type="Gene3D" id="3.40.47.10">
    <property type="match status" value="2"/>
</dbReference>
<evidence type="ECO:0000259" key="4">
    <source>
        <dbReference type="Pfam" id="PF00108"/>
    </source>
</evidence>
<evidence type="ECO:0000256" key="3">
    <source>
        <dbReference type="ARBA" id="ARBA00023315"/>
    </source>
</evidence>
<dbReference type="SUPFAM" id="SSF53901">
    <property type="entry name" value="Thiolase-like"/>
    <property type="match status" value="2"/>
</dbReference>
<evidence type="ECO:0000313" key="6">
    <source>
        <dbReference type="EMBL" id="SVD03623.1"/>
    </source>
</evidence>
<keyword evidence="2" id="KW-0808">Transferase</keyword>
<proteinExistence type="inferred from homology"/>
<dbReference type="InterPro" id="IPR002155">
    <property type="entry name" value="Thiolase"/>
</dbReference>
<protein>
    <recommendedName>
        <fullName evidence="7">Thiolase N-terminal domain-containing protein</fullName>
    </recommendedName>
</protein>
<dbReference type="AlphaFoldDB" id="A0A382S181"/>
<name>A0A382S181_9ZZZZ</name>
<evidence type="ECO:0000256" key="1">
    <source>
        <dbReference type="ARBA" id="ARBA00010982"/>
    </source>
</evidence>
<feature type="non-terminal residue" evidence="6">
    <location>
        <position position="1"/>
    </location>
</feature>
<dbReference type="InterPro" id="IPR020615">
    <property type="entry name" value="Thiolase_acyl_enz_int_AS"/>
</dbReference>
<dbReference type="InterPro" id="IPR020616">
    <property type="entry name" value="Thiolase_N"/>
</dbReference>
<dbReference type="GO" id="GO:0016747">
    <property type="term" value="F:acyltransferase activity, transferring groups other than amino-acyl groups"/>
    <property type="evidence" value="ECO:0007669"/>
    <property type="project" value="InterPro"/>
</dbReference>
<keyword evidence="3" id="KW-0012">Acyltransferase</keyword>
<organism evidence="6">
    <name type="scientific">marine metagenome</name>
    <dbReference type="NCBI Taxonomy" id="408172"/>
    <lineage>
        <taxon>unclassified sequences</taxon>
        <taxon>metagenomes</taxon>
        <taxon>ecological metagenomes</taxon>
    </lineage>
</organism>
<sequence>TVPEALRPHIGQVILGQILQAGSGMNTARQVGLKLGIPQATPAFTVNMVCGSGLKAVALGADAIAQDEAGLVLAGGMESMSSAPHYAMDPRFGKKLGEPRLRDAILTDGLSDPLLQRGMGDIAEELACEYGISRGEQDEFALQSQQRAAAAREAFSREIVPMGEVEADEHPRPNTTLEKLASLAPAFDKEGTITAGNASGINDGAATVLLANDAALAGHALESRARIVGATALGCDPARFGLGPVGAVQSLCEQAGWDLAGVDAVEINEAFAVQTLACARVLGLSDAQLNPRGGAIALGHPIGASGARILVTLLH</sequence>
<dbReference type="InterPro" id="IPR016039">
    <property type="entry name" value="Thiolase-like"/>
</dbReference>
<dbReference type="CDD" id="cd00751">
    <property type="entry name" value="thiolase"/>
    <property type="match status" value="1"/>
</dbReference>
<dbReference type="Pfam" id="PF00108">
    <property type="entry name" value="Thiolase_N"/>
    <property type="match status" value="1"/>
</dbReference>
<dbReference type="NCBIfam" id="TIGR01930">
    <property type="entry name" value="AcCoA-C-Actrans"/>
    <property type="match status" value="1"/>
</dbReference>
<dbReference type="Pfam" id="PF02803">
    <property type="entry name" value="Thiolase_C"/>
    <property type="match status" value="1"/>
</dbReference>
<feature type="domain" description="Thiolase C-terminal" evidence="5">
    <location>
        <begin position="223"/>
        <end position="315"/>
    </location>
</feature>
<accession>A0A382S181</accession>
<reference evidence="6" key="1">
    <citation type="submission" date="2018-05" db="EMBL/GenBank/DDBJ databases">
        <authorList>
            <person name="Lanie J.A."/>
            <person name="Ng W.-L."/>
            <person name="Kazmierczak K.M."/>
            <person name="Andrzejewski T.M."/>
            <person name="Davidsen T.M."/>
            <person name="Wayne K.J."/>
            <person name="Tettelin H."/>
            <person name="Glass J.I."/>
            <person name="Rusch D."/>
            <person name="Podicherti R."/>
            <person name="Tsui H.-C.T."/>
            <person name="Winkler M.E."/>
        </authorList>
    </citation>
    <scope>NUCLEOTIDE SEQUENCE</scope>
</reference>
<dbReference type="PANTHER" id="PTHR18919:SF151">
    <property type="entry name" value="BLR2427 PROTEIN"/>
    <property type="match status" value="1"/>
</dbReference>
<dbReference type="InterPro" id="IPR020613">
    <property type="entry name" value="Thiolase_CS"/>
</dbReference>
<dbReference type="PANTHER" id="PTHR18919">
    <property type="entry name" value="ACETYL-COA C-ACYLTRANSFERASE"/>
    <property type="match status" value="1"/>
</dbReference>
<feature type="domain" description="Thiolase N-terminal" evidence="4">
    <location>
        <begin position="9"/>
        <end position="212"/>
    </location>
</feature>
<evidence type="ECO:0000256" key="2">
    <source>
        <dbReference type="ARBA" id="ARBA00022679"/>
    </source>
</evidence>